<evidence type="ECO:0000256" key="3">
    <source>
        <dbReference type="ARBA" id="ARBA00023004"/>
    </source>
</evidence>
<dbReference type="NCBIfam" id="TIGR02604">
    <property type="entry name" value="Piru_Ver_Nterm"/>
    <property type="match status" value="1"/>
</dbReference>
<dbReference type="Gene3D" id="1.10.760.10">
    <property type="entry name" value="Cytochrome c-like domain"/>
    <property type="match status" value="1"/>
</dbReference>
<dbReference type="AlphaFoldDB" id="A0A517MFF2"/>
<reference evidence="6 7" key="1">
    <citation type="submission" date="2019-02" db="EMBL/GenBank/DDBJ databases">
        <title>Deep-cultivation of Planctomycetes and their phenomic and genomic characterization uncovers novel biology.</title>
        <authorList>
            <person name="Wiegand S."/>
            <person name="Jogler M."/>
            <person name="Boedeker C."/>
            <person name="Pinto D."/>
            <person name="Vollmers J."/>
            <person name="Rivas-Marin E."/>
            <person name="Kohn T."/>
            <person name="Peeters S.H."/>
            <person name="Heuer A."/>
            <person name="Rast P."/>
            <person name="Oberbeckmann S."/>
            <person name="Bunk B."/>
            <person name="Jeske O."/>
            <person name="Meyerdierks A."/>
            <person name="Storesund J.E."/>
            <person name="Kallscheuer N."/>
            <person name="Luecker S."/>
            <person name="Lage O.M."/>
            <person name="Pohl T."/>
            <person name="Merkel B.J."/>
            <person name="Hornburger P."/>
            <person name="Mueller R.-W."/>
            <person name="Bruemmer F."/>
            <person name="Labrenz M."/>
            <person name="Spormann A.M."/>
            <person name="Op den Camp H."/>
            <person name="Overmann J."/>
            <person name="Amann R."/>
            <person name="Jetten M.S.M."/>
            <person name="Mascher T."/>
            <person name="Medema M.H."/>
            <person name="Devos D.P."/>
            <person name="Kaster A.-K."/>
            <person name="Ovreas L."/>
            <person name="Rohde M."/>
            <person name="Galperin M.Y."/>
            <person name="Jogler C."/>
        </authorList>
    </citation>
    <scope>NUCLEOTIDE SEQUENCE [LARGE SCALE GENOMIC DNA]</scope>
    <source>
        <strain evidence="6 7">FF011L</strain>
    </source>
</reference>
<dbReference type="InterPro" id="IPR013427">
    <property type="entry name" value="Haem-bd_dom_put"/>
</dbReference>
<dbReference type="InterPro" id="IPR011041">
    <property type="entry name" value="Quinoprot_gluc/sorb_DH_b-prop"/>
</dbReference>
<dbReference type="Gene3D" id="2.120.10.30">
    <property type="entry name" value="TolB, C-terminal domain"/>
    <property type="match status" value="1"/>
</dbReference>
<evidence type="ECO:0000256" key="2">
    <source>
        <dbReference type="ARBA" id="ARBA00022723"/>
    </source>
</evidence>
<dbReference type="Proteomes" id="UP000320672">
    <property type="component" value="Chromosome"/>
</dbReference>
<dbReference type="PROSITE" id="PS51007">
    <property type="entry name" value="CYTC"/>
    <property type="match status" value="1"/>
</dbReference>
<keyword evidence="2 4" id="KW-0479">Metal-binding</keyword>
<dbReference type="KEGG" id="rml:FF011L_23880"/>
<dbReference type="SUPFAM" id="SSF46626">
    <property type="entry name" value="Cytochrome c"/>
    <property type="match status" value="1"/>
</dbReference>
<dbReference type="GO" id="GO:0046872">
    <property type="term" value="F:metal ion binding"/>
    <property type="evidence" value="ECO:0007669"/>
    <property type="project" value="UniProtKB-KW"/>
</dbReference>
<dbReference type="GO" id="GO:0009055">
    <property type="term" value="F:electron transfer activity"/>
    <property type="evidence" value="ECO:0007669"/>
    <property type="project" value="InterPro"/>
</dbReference>
<sequence>MNRKAFRVVFAVCVTLMSSGWGDDFPKVYDSPSEAGLSPLDAATAADSMELPPGFSATVFAAEPEVRNPIAMAWDQAGRMWVAENYTYSDRTQRFDLNLRDRVVVFRDTDQDGHADERHVFLDTVQRLTSVEVGRGGVWLLAPPQLLFVPDADGDAKPDGPAVVKLDGFTVAKSNYHNFANGLRWGPDGWLYGRSGHSCPGELGIPGTPDSERVPIKGGIWRFHPERNVVEVLCHGTVNPWGHDWDRDGELFFINTVIGHLWHMMPGAHFKESFGESSNPMVYERLDMIADHYHFDTNGSWTASRDGKANDLGGGHAHIGMMIYQGTQWPVKYHNKLFTVNMHGLRVNVERLERQGAGYVGRHEPDFLISKDPFFRGLDIRTGPDGHAYVIDWSDTGECHDSTGVHRTSGRIFRLAYSSPLNSSQATAVRKTTLPFAKPTCMAGPGELPKLWKSFQAGNTTALTLRQKLHDPDEHVRAWAIRLLTDAWPLDTLDGPMPSAVYPAAPETSRDLIAVSKEDSSGLVLLTLASTLQRIPVQQRPALAEGLIVREDYRDDRDLPSMVWFGLSPVVQSNPGSLIPLVQRSRWPSLTGWIARAIADQHAADADQSVLNELLVAGQSVSRDHQLAILAGMQKAFEGERKITAPADWNAFAGSIPTGFGEETIRQMGSLFGDGRAMEQIRQVVLDKKRSIAVRQRALQHLIEARPNDLREICESLLDVRVLNKTALRGLALYNDPKVGALLIRKYQRFQPEDRQSVLEVLVSRPAFAESLLKALGKDKSSISAADIRPQYARQIKSLNIPALTSELSKVWGDVRETSAERQQQMLSLKKDVTPTELQQADLSAGRALFKATCTQCHRLYGEGESIGPDLTGAQRTNLDYLLEHIVDPSAVVGKEFRMSVVLTVDGRVLNGLIVSEDKQSLVLQTPNQRMVLPQSEIESVSQTSKSSMPDGLLDRMSKTEVRDLFAYLMHSGQVALPATQN</sequence>
<name>A0A517MFF2_9BACT</name>
<keyword evidence="7" id="KW-1185">Reference proteome</keyword>
<dbReference type="EMBL" id="CP036262">
    <property type="protein sequence ID" value="QDS93615.1"/>
    <property type="molecule type" value="Genomic_DNA"/>
</dbReference>
<keyword evidence="3 4" id="KW-0408">Iron</keyword>
<dbReference type="Pfam" id="PF23500">
    <property type="entry name" value="DUF7133"/>
    <property type="match status" value="1"/>
</dbReference>
<dbReference type="NCBIfam" id="TIGR02603">
    <property type="entry name" value="CxxCH_TIGR02603"/>
    <property type="match status" value="1"/>
</dbReference>
<proteinExistence type="predicted"/>
<dbReference type="Pfam" id="PF00034">
    <property type="entry name" value="Cytochrom_C"/>
    <property type="match status" value="1"/>
</dbReference>
<dbReference type="InterPro" id="IPR055557">
    <property type="entry name" value="DUF7133"/>
</dbReference>
<dbReference type="InterPro" id="IPR011042">
    <property type="entry name" value="6-blade_b-propeller_TolB-like"/>
</dbReference>
<organism evidence="6 7">
    <name type="scientific">Roseimaritima multifibrata</name>
    <dbReference type="NCBI Taxonomy" id="1930274"/>
    <lineage>
        <taxon>Bacteria</taxon>
        <taxon>Pseudomonadati</taxon>
        <taxon>Planctomycetota</taxon>
        <taxon>Planctomycetia</taxon>
        <taxon>Pirellulales</taxon>
        <taxon>Pirellulaceae</taxon>
        <taxon>Roseimaritima</taxon>
    </lineage>
</organism>
<dbReference type="InterPro" id="IPR036909">
    <property type="entry name" value="Cyt_c-like_dom_sf"/>
</dbReference>
<evidence type="ECO:0000259" key="5">
    <source>
        <dbReference type="PROSITE" id="PS51007"/>
    </source>
</evidence>
<evidence type="ECO:0000313" key="7">
    <source>
        <dbReference type="Proteomes" id="UP000320672"/>
    </source>
</evidence>
<dbReference type="RefSeq" id="WP_218933139.1">
    <property type="nucleotide sequence ID" value="NZ_CP036262.1"/>
</dbReference>
<evidence type="ECO:0000313" key="6">
    <source>
        <dbReference type="EMBL" id="QDS93615.1"/>
    </source>
</evidence>
<accession>A0A517MFF2</accession>
<evidence type="ECO:0000256" key="4">
    <source>
        <dbReference type="PROSITE-ProRule" id="PRU00433"/>
    </source>
</evidence>
<protein>
    <submittedName>
        <fullName evidence="6">Cytochrome c</fullName>
    </submittedName>
</protein>
<keyword evidence="1 4" id="KW-0349">Heme</keyword>
<gene>
    <name evidence="6" type="ORF">FF011L_23880</name>
</gene>
<dbReference type="SUPFAM" id="SSF50952">
    <property type="entry name" value="Soluble quinoprotein glucose dehydrogenase"/>
    <property type="match status" value="1"/>
</dbReference>
<dbReference type="PANTHER" id="PTHR33546:SF1">
    <property type="entry name" value="LARGE, MULTIFUNCTIONAL SECRETED PROTEIN"/>
    <property type="match status" value="1"/>
</dbReference>
<dbReference type="GO" id="GO:0020037">
    <property type="term" value="F:heme binding"/>
    <property type="evidence" value="ECO:0007669"/>
    <property type="project" value="InterPro"/>
</dbReference>
<dbReference type="PANTHER" id="PTHR33546">
    <property type="entry name" value="LARGE, MULTIFUNCTIONAL SECRETED PROTEIN-RELATED"/>
    <property type="match status" value="1"/>
</dbReference>
<feature type="domain" description="Cytochrome c" evidence="5">
    <location>
        <begin position="841"/>
        <end position="973"/>
    </location>
</feature>
<evidence type="ECO:0000256" key="1">
    <source>
        <dbReference type="ARBA" id="ARBA00022617"/>
    </source>
</evidence>
<dbReference type="InterPro" id="IPR013428">
    <property type="entry name" value="Membrane-bound_put_N"/>
</dbReference>
<dbReference type="InterPro" id="IPR009056">
    <property type="entry name" value="Cyt_c-like_dom"/>
</dbReference>